<dbReference type="GO" id="GO:0005634">
    <property type="term" value="C:nucleus"/>
    <property type="evidence" value="ECO:0007669"/>
    <property type="project" value="UniProtKB-SubCell"/>
</dbReference>
<feature type="compositionally biased region" description="Basic residues" evidence="7">
    <location>
        <begin position="635"/>
        <end position="644"/>
    </location>
</feature>
<keyword evidence="4" id="KW-0508">mRNA splicing</keyword>
<evidence type="ECO:0000256" key="4">
    <source>
        <dbReference type="ARBA" id="ARBA00023187"/>
    </source>
</evidence>
<feature type="compositionally biased region" description="Low complexity" evidence="7">
    <location>
        <begin position="386"/>
        <end position="399"/>
    </location>
</feature>
<feature type="compositionally biased region" description="Low complexity" evidence="7">
    <location>
        <begin position="652"/>
        <end position="665"/>
    </location>
</feature>
<evidence type="ECO:0000259" key="8">
    <source>
        <dbReference type="PROSITE" id="PS50102"/>
    </source>
</evidence>
<dbReference type="InterPro" id="IPR051106">
    <property type="entry name" value="RNA-bind/splicing_reg"/>
</dbReference>
<dbReference type="Gene3D" id="3.30.70.330">
    <property type="match status" value="1"/>
</dbReference>
<organism evidence="9 10">
    <name type="scientific">Ustilago bromivora</name>
    <dbReference type="NCBI Taxonomy" id="307758"/>
    <lineage>
        <taxon>Eukaryota</taxon>
        <taxon>Fungi</taxon>
        <taxon>Dikarya</taxon>
        <taxon>Basidiomycota</taxon>
        <taxon>Ustilaginomycotina</taxon>
        <taxon>Ustilaginomycetes</taxon>
        <taxon>Ustilaginales</taxon>
        <taxon>Ustilaginaceae</taxon>
        <taxon>Ustilago</taxon>
    </lineage>
</organism>
<evidence type="ECO:0000256" key="5">
    <source>
        <dbReference type="ARBA" id="ARBA00023242"/>
    </source>
</evidence>
<dbReference type="InterPro" id="IPR012677">
    <property type="entry name" value="Nucleotide-bd_a/b_plait_sf"/>
</dbReference>
<proteinExistence type="predicted"/>
<evidence type="ECO:0000256" key="2">
    <source>
        <dbReference type="ARBA" id="ARBA00022664"/>
    </source>
</evidence>
<dbReference type="PANTHER" id="PTHR48028">
    <property type="entry name" value="GLYCINE-RICH RNA-BINDING PROTEIN RZ1A"/>
    <property type="match status" value="1"/>
</dbReference>
<feature type="domain" description="RRM" evidence="8">
    <location>
        <begin position="479"/>
        <end position="557"/>
    </location>
</feature>
<reference evidence="9" key="1">
    <citation type="submission" date="2018-08" db="EMBL/GenBank/DDBJ databases">
        <authorList>
            <person name="Guldener U."/>
        </authorList>
    </citation>
    <scope>NUCLEOTIDE SEQUENCE</scope>
    <source>
        <strain evidence="9">UB2</strain>
    </source>
</reference>
<dbReference type="PANTHER" id="PTHR48028:SF4">
    <property type="entry name" value="SC35-LIKE SPLICING FACTOR"/>
    <property type="match status" value="1"/>
</dbReference>
<keyword evidence="5" id="KW-0539">Nucleus</keyword>
<keyword evidence="2" id="KW-0507">mRNA processing</keyword>
<dbReference type="AlphaFoldDB" id="A0A8H8QPB2"/>
<accession>A0A8H8QPB2</accession>
<dbReference type="Proteomes" id="UP000658997">
    <property type="component" value="Unassembled WGS sequence"/>
</dbReference>
<dbReference type="GO" id="GO:0008380">
    <property type="term" value="P:RNA splicing"/>
    <property type="evidence" value="ECO:0007669"/>
    <property type="project" value="UniProtKB-KW"/>
</dbReference>
<evidence type="ECO:0000313" key="9">
    <source>
        <dbReference type="EMBL" id="SYW79395.1"/>
    </source>
</evidence>
<feature type="compositionally biased region" description="Basic and acidic residues" evidence="7">
    <location>
        <begin position="667"/>
        <end position="680"/>
    </location>
</feature>
<evidence type="ECO:0000256" key="1">
    <source>
        <dbReference type="ARBA" id="ARBA00004123"/>
    </source>
</evidence>
<dbReference type="SUPFAM" id="SSF54928">
    <property type="entry name" value="RNA-binding domain, RBD"/>
    <property type="match status" value="1"/>
</dbReference>
<keyword evidence="3 6" id="KW-0694">RNA-binding</keyword>
<dbReference type="InterPro" id="IPR035979">
    <property type="entry name" value="RBD_domain_sf"/>
</dbReference>
<dbReference type="PROSITE" id="PS50102">
    <property type="entry name" value="RRM"/>
    <property type="match status" value="1"/>
</dbReference>
<dbReference type="EMBL" id="ULHB01000053">
    <property type="protein sequence ID" value="SYW79395.1"/>
    <property type="molecule type" value="Genomic_DNA"/>
</dbReference>
<gene>
    <name evidence="9" type="ORF">UBRO2_03079</name>
</gene>
<dbReference type="SMART" id="SM00360">
    <property type="entry name" value="RRM"/>
    <property type="match status" value="1"/>
</dbReference>
<feature type="compositionally biased region" description="Basic and acidic residues" evidence="7">
    <location>
        <begin position="435"/>
        <end position="446"/>
    </location>
</feature>
<dbReference type="CDD" id="cd12363">
    <property type="entry name" value="RRM_TRA2"/>
    <property type="match status" value="1"/>
</dbReference>
<sequence length="707" mass="78818">MPRAIINKLVSRVWIWPDKLKDNRSDPLDETTENLIALASRRLHLDLSSKAGPQNWYPFVHSQIARHLRFVDRIYSTSDSIKSSTPSEPPLSLAVAWSVRSKPELVAAKWSMMVQAIVDVSAPVGLKVGAQGELGVALLSTMAIDLAMSQRYSNDLRDYICNGPSTSADTKYTALYGLVSVHDWLCTLTGSKYVECAPAVSGSSSGFSGSEDGDQVMADRDQADQGLPSQLASWARRAWLNFTHPAILPKEIPHDRRIGTELLRELWIRHATAQGGPESCRGHEYSQRRHPAPASNKQRAPKMKEQEEEDAKSRLLLRHHVFISGLTPEGLPLLKQLQGPAAKQGHPATMEAYDEPMDAASSGHRTIPDYKDIDEDRRPESRPPRGRSYSRSPSTTPVPGRRDRSPARRADSRSRSHSRSRSPLPHRRSRSPAARRYDRDDRDRRDRNRSRSPPPPRSDRRRSPPPKPRGAPAHVDPTTVLGVFGLSIRTVEADLKDEFEAIAPVDKVVVVYDARSGRSRGFGFVTMRDVDGASAAIEALNGKDLHGRKIRVDFSTTHKPHDPTPGIYKGEIRPDDRYRAPARGGDRSSGGGRDGGSRYTGRAYDRADRAGPSSYRGGDSYRRGFADSRDDWRRRPSPPRRPRRSPSPPPKRSGGSRYSRSPSPRHGGGDRYDADREERVPPPSRARLGSHLDSPPREDNVEPSRYY</sequence>
<dbReference type="Pfam" id="PF00076">
    <property type="entry name" value="RRM_1"/>
    <property type="match status" value="1"/>
</dbReference>
<feature type="compositionally biased region" description="Basic and acidic residues" evidence="7">
    <location>
        <begin position="619"/>
        <end position="634"/>
    </location>
</feature>
<feature type="compositionally biased region" description="Basic and acidic residues" evidence="7">
    <location>
        <begin position="694"/>
        <end position="707"/>
    </location>
</feature>
<dbReference type="GO" id="GO:0006397">
    <property type="term" value="P:mRNA processing"/>
    <property type="evidence" value="ECO:0007669"/>
    <property type="project" value="UniProtKB-KW"/>
</dbReference>
<feature type="compositionally biased region" description="Basic residues" evidence="7">
    <location>
        <begin position="415"/>
        <end position="430"/>
    </location>
</feature>
<dbReference type="InterPro" id="IPR000504">
    <property type="entry name" value="RRM_dom"/>
</dbReference>
<comment type="caution">
    <text evidence="9">The sequence shown here is derived from an EMBL/GenBank/DDBJ whole genome shotgun (WGS) entry which is preliminary data.</text>
</comment>
<feature type="region of interest" description="Disordered" evidence="7">
    <location>
        <begin position="273"/>
        <end position="312"/>
    </location>
</feature>
<name>A0A8H8QPB2_9BASI</name>
<dbReference type="GO" id="GO:0003723">
    <property type="term" value="F:RNA binding"/>
    <property type="evidence" value="ECO:0007669"/>
    <property type="project" value="UniProtKB-UniRule"/>
</dbReference>
<protein>
    <submittedName>
        <fullName evidence="9">Related to Transformer-2 protein</fullName>
    </submittedName>
</protein>
<comment type="subcellular location">
    <subcellularLocation>
        <location evidence="1">Nucleus</location>
    </subcellularLocation>
</comment>
<evidence type="ECO:0000256" key="7">
    <source>
        <dbReference type="SAM" id="MobiDB-lite"/>
    </source>
</evidence>
<feature type="compositionally biased region" description="Basic and acidic residues" evidence="7">
    <location>
        <begin position="400"/>
        <end position="414"/>
    </location>
</feature>
<keyword evidence="10" id="KW-1185">Reference proteome</keyword>
<evidence type="ECO:0000256" key="3">
    <source>
        <dbReference type="ARBA" id="ARBA00022884"/>
    </source>
</evidence>
<evidence type="ECO:0000313" key="10">
    <source>
        <dbReference type="Proteomes" id="UP000658997"/>
    </source>
</evidence>
<evidence type="ECO:0000256" key="6">
    <source>
        <dbReference type="PROSITE-ProRule" id="PRU00176"/>
    </source>
</evidence>
<feature type="compositionally biased region" description="Basic and acidic residues" evidence="7">
    <location>
        <begin position="570"/>
        <end position="579"/>
    </location>
</feature>
<feature type="region of interest" description="Disordered" evidence="7">
    <location>
        <begin position="358"/>
        <end position="476"/>
    </location>
</feature>
<feature type="compositionally biased region" description="Basic and acidic residues" evidence="7">
    <location>
        <begin position="366"/>
        <end position="383"/>
    </location>
</feature>
<feature type="region of interest" description="Disordered" evidence="7">
    <location>
        <begin position="553"/>
        <end position="707"/>
    </location>
</feature>